<evidence type="ECO:0000256" key="5">
    <source>
        <dbReference type="ARBA" id="ARBA00023077"/>
    </source>
</evidence>
<comment type="similarity">
    <text evidence="8 9">Belongs to the TonB-dependent receptor family.</text>
</comment>
<sequence>MDTTSRSLKLAIQCALLAGAGFATTTPAQAQDPSIQEIVVTGSRIRRVNDETASPVQVVDRADIERTGATNIADVIRTVIQADNQGSIPTAATGGFAAGSAAISLRGLGVNSTLVLVNGRRMATYGLADDGVRTFVDLNSIPFDAVERVEVLKDGGSAIYGSDAVAGVVNIILREKFDGVAVSAESGITQRGDGESYRLSVMGGSTGDRYSTYAAVEGLREGEIAQGDRGGFLGTHDLRSFGFFDNRLGAPAAGRGNFSPGIPSFAASTPYGSVRVPGGTLEQRINLLPCPETSSATGMCVFDTIDYVQIAPEVERLNALARGSLSFTDSLEGYAELGYFTSHVTAIGTPGTVSDGGVYNPADPASPVVHTTVLPADHPDNPTGVNRTLSLLTTALGGRNGETESEVFRGIVGLRGELNEAWEWDVGAGYIDSKLTDTRTGYVRHSVLQAAIDSGEFRIDPSLNSKALLGAISPTLEREATSSVMMMDARISGSLLDLPGGALGVAFGSEWRREEVDTPPLPFTDLGDIIGLGYSAYSKERKVYAGYTEVDAPVTSWLGLNAALRYDHYDDYGSSTTPKLGVTLKPISQLLLRGTYQEAFRAPGPAESGNSASFGFTNIGILTIGNPDLQPEEAKAYTLGVVYEPLDGTSVSVDYYRIDRENEIVSADQALVVGDLPTNGEPNSQRPGLLPNSALYYDEFGDLATISAPYVNANETVTDGLDFDLRQRFELGGAGALTAALVWTHVLNYERDAGGRTLEYVGTHGPYVLSAAGGTPADRGRLQLTWDYGDLSITGAVSYVSSMEMIDHKGETLVDNEDGTYVTTTGEGAYVVADPNGKVCGVYNPDGTVLNNCKVDSFTSVDLRATYLYGKAWEFNASVKNLLDEKPPFDPYTYGGLNYNPVFHQQGAIGRAFSVGLRYSFQ</sequence>
<keyword evidence="13" id="KW-0675">Receptor</keyword>
<dbReference type="Gene3D" id="2.40.170.20">
    <property type="entry name" value="TonB-dependent receptor, beta-barrel domain"/>
    <property type="match status" value="1"/>
</dbReference>
<evidence type="ECO:0000256" key="4">
    <source>
        <dbReference type="ARBA" id="ARBA00022692"/>
    </source>
</evidence>
<dbReference type="AlphaFoldDB" id="A0A829Y9Y4"/>
<evidence type="ECO:0000256" key="7">
    <source>
        <dbReference type="ARBA" id="ARBA00023237"/>
    </source>
</evidence>
<dbReference type="Pfam" id="PF07715">
    <property type="entry name" value="Plug"/>
    <property type="match status" value="1"/>
</dbReference>
<protein>
    <submittedName>
        <fullName evidence="13">TonB-dependent receptor</fullName>
    </submittedName>
</protein>
<dbReference type="PROSITE" id="PS52016">
    <property type="entry name" value="TONB_DEPENDENT_REC_3"/>
    <property type="match status" value="1"/>
</dbReference>
<dbReference type="InterPro" id="IPR039426">
    <property type="entry name" value="TonB-dep_rcpt-like"/>
</dbReference>
<dbReference type="InterPro" id="IPR037066">
    <property type="entry name" value="Plug_dom_sf"/>
</dbReference>
<evidence type="ECO:0000256" key="6">
    <source>
        <dbReference type="ARBA" id="ARBA00023136"/>
    </source>
</evidence>
<dbReference type="CDD" id="cd01347">
    <property type="entry name" value="ligand_gated_channel"/>
    <property type="match status" value="1"/>
</dbReference>
<keyword evidence="10" id="KW-0732">Signal</keyword>
<comment type="caution">
    <text evidence="13">The sequence shown here is derived from an EMBL/GenBank/DDBJ whole genome shotgun (WGS) entry which is preliminary data.</text>
</comment>
<dbReference type="InterPro" id="IPR012910">
    <property type="entry name" value="Plug_dom"/>
</dbReference>
<feature type="domain" description="TonB-dependent receptor-like beta-barrel" evidence="11">
    <location>
        <begin position="384"/>
        <end position="882"/>
    </location>
</feature>
<keyword evidence="2 8" id="KW-0813">Transport</keyword>
<comment type="subcellular location">
    <subcellularLocation>
        <location evidence="1 8">Cell outer membrane</location>
        <topology evidence="1 8">Multi-pass membrane protein</topology>
    </subcellularLocation>
</comment>
<dbReference type="SUPFAM" id="SSF56935">
    <property type="entry name" value="Porins"/>
    <property type="match status" value="1"/>
</dbReference>
<feature type="domain" description="TonB-dependent receptor plug" evidence="12">
    <location>
        <begin position="50"/>
        <end position="168"/>
    </location>
</feature>
<feature type="signal peptide" evidence="10">
    <location>
        <begin position="1"/>
        <end position="30"/>
    </location>
</feature>
<dbReference type="Gene3D" id="2.170.130.10">
    <property type="entry name" value="TonB-dependent receptor, plug domain"/>
    <property type="match status" value="1"/>
</dbReference>
<proteinExistence type="inferred from homology"/>
<keyword evidence="5 9" id="KW-0798">TonB box</keyword>
<keyword evidence="3 8" id="KW-1134">Transmembrane beta strand</keyword>
<evidence type="ECO:0000313" key="13">
    <source>
        <dbReference type="EMBL" id="GFE79668.1"/>
    </source>
</evidence>
<dbReference type="EMBL" id="BLJN01000002">
    <property type="protein sequence ID" value="GFE79668.1"/>
    <property type="molecule type" value="Genomic_DNA"/>
</dbReference>
<dbReference type="InterPro" id="IPR036942">
    <property type="entry name" value="Beta-barrel_TonB_sf"/>
</dbReference>
<keyword evidence="6 8" id="KW-0472">Membrane</keyword>
<feature type="chain" id="PRO_5032940595" evidence="10">
    <location>
        <begin position="31"/>
        <end position="922"/>
    </location>
</feature>
<dbReference type="Proteomes" id="UP000445000">
    <property type="component" value="Unassembled WGS sequence"/>
</dbReference>
<dbReference type="Pfam" id="PF00593">
    <property type="entry name" value="TonB_dep_Rec_b-barrel"/>
    <property type="match status" value="1"/>
</dbReference>
<reference evidence="14" key="1">
    <citation type="submission" date="2020-01" db="EMBL/GenBank/DDBJ databases">
        <title>'Steroidobacter agaridevorans' sp. nov., agar-degrading bacteria isolated from rhizosphere soils.</title>
        <authorList>
            <person name="Ikenaga M."/>
            <person name="Kataoka M."/>
            <person name="Murouchi A."/>
            <person name="Katsuragi S."/>
            <person name="Sakai M."/>
        </authorList>
    </citation>
    <scope>NUCLEOTIDE SEQUENCE [LARGE SCALE GENOMIC DNA]</scope>
    <source>
        <strain evidence="14">YU21-B</strain>
    </source>
</reference>
<keyword evidence="7 8" id="KW-0998">Cell outer membrane</keyword>
<dbReference type="PANTHER" id="PTHR47234">
    <property type="match status" value="1"/>
</dbReference>
<evidence type="ECO:0000256" key="1">
    <source>
        <dbReference type="ARBA" id="ARBA00004571"/>
    </source>
</evidence>
<evidence type="ECO:0000256" key="9">
    <source>
        <dbReference type="RuleBase" id="RU003357"/>
    </source>
</evidence>
<evidence type="ECO:0000256" key="8">
    <source>
        <dbReference type="PROSITE-ProRule" id="PRU01360"/>
    </source>
</evidence>
<evidence type="ECO:0000256" key="2">
    <source>
        <dbReference type="ARBA" id="ARBA00022448"/>
    </source>
</evidence>
<keyword evidence="4 8" id="KW-0812">Transmembrane</keyword>
<dbReference type="InterPro" id="IPR000531">
    <property type="entry name" value="Beta-barrel_TonB"/>
</dbReference>
<dbReference type="PANTHER" id="PTHR47234:SF2">
    <property type="entry name" value="TONB-DEPENDENT RECEPTOR"/>
    <property type="match status" value="1"/>
</dbReference>
<evidence type="ECO:0000259" key="12">
    <source>
        <dbReference type="Pfam" id="PF07715"/>
    </source>
</evidence>
<dbReference type="GO" id="GO:0009279">
    <property type="term" value="C:cell outer membrane"/>
    <property type="evidence" value="ECO:0007669"/>
    <property type="project" value="UniProtKB-SubCell"/>
</dbReference>
<evidence type="ECO:0000259" key="11">
    <source>
        <dbReference type="Pfam" id="PF00593"/>
    </source>
</evidence>
<evidence type="ECO:0000256" key="3">
    <source>
        <dbReference type="ARBA" id="ARBA00022452"/>
    </source>
</evidence>
<name>A0A829Y9Y4_9GAMM</name>
<organism evidence="13 14">
    <name type="scientific">Steroidobacter agaridevorans</name>
    <dbReference type="NCBI Taxonomy" id="2695856"/>
    <lineage>
        <taxon>Bacteria</taxon>
        <taxon>Pseudomonadati</taxon>
        <taxon>Pseudomonadota</taxon>
        <taxon>Gammaproteobacteria</taxon>
        <taxon>Steroidobacterales</taxon>
        <taxon>Steroidobacteraceae</taxon>
        <taxon>Steroidobacter</taxon>
    </lineage>
</organism>
<keyword evidence="14" id="KW-1185">Reference proteome</keyword>
<gene>
    <name evidence="13" type="ORF">GCM10011487_16680</name>
</gene>
<evidence type="ECO:0000313" key="14">
    <source>
        <dbReference type="Proteomes" id="UP000445000"/>
    </source>
</evidence>
<accession>A0A829Y9Y4</accession>
<evidence type="ECO:0000256" key="10">
    <source>
        <dbReference type="SAM" id="SignalP"/>
    </source>
</evidence>
<dbReference type="RefSeq" id="WP_161811440.1">
    <property type="nucleotide sequence ID" value="NZ_BLJN01000002.1"/>
</dbReference>